<evidence type="ECO:0000256" key="6">
    <source>
        <dbReference type="ARBA" id="ARBA00022764"/>
    </source>
</evidence>
<evidence type="ECO:0000256" key="3">
    <source>
        <dbReference type="ARBA" id="ARBA00022448"/>
    </source>
</evidence>
<keyword evidence="8" id="KW-0408">Iron</keyword>
<gene>
    <name evidence="11" type="ORF">EKG39_14500</name>
</gene>
<dbReference type="RefSeq" id="WP_126506468.1">
    <property type="nucleotide sequence ID" value="NZ_RXNV01000006.1"/>
</dbReference>
<evidence type="ECO:0000313" key="12">
    <source>
        <dbReference type="Proteomes" id="UP000282060"/>
    </source>
</evidence>
<keyword evidence="6" id="KW-0574">Periplasm</keyword>
<dbReference type="EMBL" id="RXNV01000006">
    <property type="protein sequence ID" value="RTR31270.1"/>
    <property type="molecule type" value="Genomic_DNA"/>
</dbReference>
<sequence>MLRIFGLTFLLILSGYVLAEPIADTHAEMSGCESCHINGEPSDDMVHENSSCVECHGPLSDFADETHQGHHDVLECSNCHLAHDEVTPSDSCVNCH</sequence>
<keyword evidence="4" id="KW-0349">Heme</keyword>
<keyword evidence="9" id="KW-0732">Signal</keyword>
<evidence type="ECO:0000256" key="2">
    <source>
        <dbReference type="ARBA" id="ARBA00004418"/>
    </source>
</evidence>
<dbReference type="InterPro" id="IPR036280">
    <property type="entry name" value="Multihaem_cyt_sf"/>
</dbReference>
<organism evidence="11 12">
    <name type="scientific">Shewanella atlantica</name>
    <dbReference type="NCBI Taxonomy" id="271099"/>
    <lineage>
        <taxon>Bacteria</taxon>
        <taxon>Pseudomonadati</taxon>
        <taxon>Pseudomonadota</taxon>
        <taxon>Gammaproteobacteria</taxon>
        <taxon>Alteromonadales</taxon>
        <taxon>Shewanellaceae</taxon>
        <taxon>Shewanella</taxon>
    </lineage>
</organism>
<name>A0A3S0ITU9_9GAMM</name>
<comment type="cofactor">
    <cofactor evidence="1">
        <name>heme c</name>
        <dbReference type="ChEBI" id="CHEBI:61717"/>
    </cofactor>
</comment>
<reference evidence="11 12" key="1">
    <citation type="submission" date="2018-12" db="EMBL/GenBank/DDBJ databases">
        <authorList>
            <person name="Yu L."/>
        </authorList>
    </citation>
    <scope>NUCLEOTIDE SEQUENCE [LARGE SCALE GENOMIC DNA]</scope>
    <source>
        <strain evidence="11 12">HAW-EB5</strain>
    </source>
</reference>
<evidence type="ECO:0000256" key="4">
    <source>
        <dbReference type="ARBA" id="ARBA00022617"/>
    </source>
</evidence>
<dbReference type="Gene3D" id="1.10.1130.10">
    <property type="entry name" value="Flavocytochrome C3, Chain A"/>
    <property type="match status" value="1"/>
</dbReference>
<dbReference type="AlphaFoldDB" id="A0A3S0ITU9"/>
<dbReference type="InterPro" id="IPR012286">
    <property type="entry name" value="Tetrahaem_cytochrome"/>
</dbReference>
<comment type="caution">
    <text evidence="11">The sequence shown here is derived from an EMBL/GenBank/DDBJ whole genome shotgun (WGS) entry which is preliminary data.</text>
</comment>
<keyword evidence="5" id="KW-0479">Metal-binding</keyword>
<comment type="subcellular location">
    <subcellularLocation>
        <location evidence="2">Periplasm</location>
    </subcellularLocation>
</comment>
<feature type="signal peptide" evidence="9">
    <location>
        <begin position="1"/>
        <end position="19"/>
    </location>
</feature>
<evidence type="ECO:0000256" key="1">
    <source>
        <dbReference type="ARBA" id="ARBA00001926"/>
    </source>
</evidence>
<protein>
    <submittedName>
        <fullName evidence="11">Cytochrome C</fullName>
    </submittedName>
</protein>
<proteinExistence type="predicted"/>
<keyword evidence="12" id="KW-1185">Reference proteome</keyword>
<evidence type="ECO:0000256" key="5">
    <source>
        <dbReference type="ARBA" id="ARBA00022723"/>
    </source>
</evidence>
<keyword evidence="7" id="KW-0249">Electron transport</keyword>
<dbReference type="Pfam" id="PF14537">
    <property type="entry name" value="Cytochrom_c3_2"/>
    <property type="match status" value="1"/>
</dbReference>
<dbReference type="SUPFAM" id="SSF48695">
    <property type="entry name" value="Multiheme cytochromes"/>
    <property type="match status" value="1"/>
</dbReference>
<evidence type="ECO:0000256" key="8">
    <source>
        <dbReference type="ARBA" id="ARBA00023004"/>
    </source>
</evidence>
<evidence type="ECO:0000313" key="11">
    <source>
        <dbReference type="EMBL" id="RTR31270.1"/>
    </source>
</evidence>
<dbReference type="GO" id="GO:0046872">
    <property type="term" value="F:metal ion binding"/>
    <property type="evidence" value="ECO:0007669"/>
    <property type="project" value="UniProtKB-KW"/>
</dbReference>
<dbReference type="OrthoDB" id="9154260at2"/>
<feature type="domain" description="Tetrahaem cytochrome" evidence="10">
    <location>
        <begin position="26"/>
        <end position="96"/>
    </location>
</feature>
<keyword evidence="3" id="KW-0813">Transport</keyword>
<evidence type="ECO:0000256" key="9">
    <source>
        <dbReference type="SAM" id="SignalP"/>
    </source>
</evidence>
<dbReference type="Proteomes" id="UP000282060">
    <property type="component" value="Unassembled WGS sequence"/>
</dbReference>
<dbReference type="GO" id="GO:0042597">
    <property type="term" value="C:periplasmic space"/>
    <property type="evidence" value="ECO:0007669"/>
    <property type="project" value="UniProtKB-SubCell"/>
</dbReference>
<evidence type="ECO:0000259" key="10">
    <source>
        <dbReference type="Pfam" id="PF14537"/>
    </source>
</evidence>
<evidence type="ECO:0000256" key="7">
    <source>
        <dbReference type="ARBA" id="ARBA00022982"/>
    </source>
</evidence>
<accession>A0A3S0ITU9</accession>
<feature type="chain" id="PRO_5018638169" evidence="9">
    <location>
        <begin position="20"/>
        <end position="96"/>
    </location>
</feature>